<dbReference type="eggNOG" id="COG2808">
    <property type="taxonomic scope" value="Bacteria"/>
</dbReference>
<dbReference type="STRING" id="661478.OP10G_3080"/>
<dbReference type="PANTHER" id="PTHR35802">
    <property type="entry name" value="PROTEASE SYNTHASE AND SPORULATION PROTEIN PAI 2"/>
    <property type="match status" value="1"/>
</dbReference>
<gene>
    <name evidence="1" type="ORF">OP10G_3080</name>
</gene>
<sequence>MYIPGPFRVDDPEIIRQVVAANPFAMLVSVQEGVPMATHLPVLLVQEEGQDVLVGHVAKANPHWQVFGSTALMVFAGPHGYVSPAWYETAPNVPTWNYVAVHAYGTPEIVEGDEALEHLRELVNVFDPHLEKTNPESTELEFLRKKMAGLVAFRMPVERWDAKAKLNQNKPESDRLAVRERYLGSSDPHERAMAEMMPGRS</sequence>
<name>A0A068NSC8_FIMGI</name>
<dbReference type="OrthoDB" id="9794948at2"/>
<accession>A0A068NSC8</accession>
<dbReference type="InterPro" id="IPR012349">
    <property type="entry name" value="Split_barrel_FMN-bd"/>
</dbReference>
<dbReference type="SUPFAM" id="SSF50475">
    <property type="entry name" value="FMN-binding split barrel"/>
    <property type="match status" value="1"/>
</dbReference>
<dbReference type="Proteomes" id="UP000027982">
    <property type="component" value="Chromosome"/>
</dbReference>
<dbReference type="AlphaFoldDB" id="A0A068NSC8"/>
<evidence type="ECO:0000313" key="1">
    <source>
        <dbReference type="EMBL" id="AIE86448.1"/>
    </source>
</evidence>
<dbReference type="InterPro" id="IPR007396">
    <property type="entry name" value="TR_PAI2-type"/>
</dbReference>
<evidence type="ECO:0000313" key="2">
    <source>
        <dbReference type="Proteomes" id="UP000027982"/>
    </source>
</evidence>
<dbReference type="EMBL" id="CP007139">
    <property type="protein sequence ID" value="AIE86448.1"/>
    <property type="molecule type" value="Genomic_DNA"/>
</dbReference>
<reference evidence="1 2" key="1">
    <citation type="journal article" date="2014" name="PLoS ONE">
        <title>The first complete genome sequence of the class fimbriimonadia in the phylum armatimonadetes.</title>
        <authorList>
            <person name="Hu Z.Y."/>
            <person name="Wang Y.Z."/>
            <person name="Im W.T."/>
            <person name="Wang S.Y."/>
            <person name="Zhao G.P."/>
            <person name="Zheng H.J."/>
            <person name="Quan Z.X."/>
        </authorList>
    </citation>
    <scope>NUCLEOTIDE SEQUENCE [LARGE SCALE GENOMIC DNA]</scope>
    <source>
        <strain evidence="1">Gsoil 348</strain>
    </source>
</reference>
<dbReference type="Pfam" id="PF04299">
    <property type="entry name" value="FMN_bind_2"/>
    <property type="match status" value="1"/>
</dbReference>
<keyword evidence="2" id="KW-1185">Reference proteome</keyword>
<dbReference type="RefSeq" id="WP_025229586.1">
    <property type="nucleotide sequence ID" value="NZ_CP007139.1"/>
</dbReference>
<dbReference type="Gene3D" id="2.30.110.10">
    <property type="entry name" value="Electron Transport, Fmn-binding Protein, Chain A"/>
    <property type="match status" value="1"/>
</dbReference>
<proteinExistence type="predicted"/>
<dbReference type="PIRSF" id="PIRSF010372">
    <property type="entry name" value="PaiB"/>
    <property type="match status" value="1"/>
</dbReference>
<dbReference type="HOGENOM" id="CLU_065853_3_0_0"/>
<dbReference type="PANTHER" id="PTHR35802:SF1">
    <property type="entry name" value="PROTEASE SYNTHASE AND SPORULATION PROTEIN PAI 2"/>
    <property type="match status" value="1"/>
</dbReference>
<protein>
    <submittedName>
        <fullName evidence="1">Transcriptional regulator</fullName>
    </submittedName>
</protein>
<dbReference type="KEGG" id="fgi:OP10G_3080"/>
<organism evidence="1 2">
    <name type="scientific">Fimbriimonas ginsengisoli Gsoil 348</name>
    <dbReference type="NCBI Taxonomy" id="661478"/>
    <lineage>
        <taxon>Bacteria</taxon>
        <taxon>Bacillati</taxon>
        <taxon>Armatimonadota</taxon>
        <taxon>Fimbriimonadia</taxon>
        <taxon>Fimbriimonadales</taxon>
        <taxon>Fimbriimonadaceae</taxon>
        <taxon>Fimbriimonas</taxon>
    </lineage>
</organism>